<protein>
    <submittedName>
        <fullName evidence="1">Uncharacterized protein</fullName>
    </submittedName>
</protein>
<keyword evidence="2" id="KW-1185">Reference proteome</keyword>
<evidence type="ECO:0000313" key="2">
    <source>
        <dbReference type="Proteomes" id="UP000198374"/>
    </source>
</evidence>
<organism evidence="1 2">
    <name type="scientific">Secundilactobacillus mixtipabuli</name>
    <dbReference type="NCBI Taxonomy" id="1435342"/>
    <lineage>
        <taxon>Bacteria</taxon>
        <taxon>Bacillati</taxon>
        <taxon>Bacillota</taxon>
        <taxon>Bacilli</taxon>
        <taxon>Lactobacillales</taxon>
        <taxon>Lactobacillaceae</taxon>
        <taxon>Secundilactobacillus</taxon>
    </lineage>
</organism>
<gene>
    <name evidence="1" type="ORF">IWT30_00499</name>
</gene>
<dbReference type="EMBL" id="BCMF01000002">
    <property type="protein sequence ID" value="GAW98553.1"/>
    <property type="molecule type" value="Genomic_DNA"/>
</dbReference>
<name>A0A1Z5I9T9_9LACO</name>
<accession>A0A1Z5I9T9</accession>
<dbReference type="Proteomes" id="UP000198374">
    <property type="component" value="Unassembled WGS sequence"/>
</dbReference>
<sequence>MDNLIFFNPGDSIANFHDYDEAVRSAQIYRENHQQDGHVLVVKGMESQKQFDIFLSDNEISHDNELGNSKPYKVSKKF</sequence>
<reference evidence="1 2" key="1">
    <citation type="submission" date="2015-11" db="EMBL/GenBank/DDBJ databases">
        <title>Draft genome sequences of new species of the genus Lactobacillus isolated from orchardgrass silage.</title>
        <authorList>
            <person name="Tohno M."/>
            <person name="Tanizawa Y."/>
            <person name="Arita M."/>
        </authorList>
    </citation>
    <scope>NUCLEOTIDE SEQUENCE [LARGE SCALE GENOMIC DNA]</scope>
    <source>
        <strain evidence="1 2">IWT30</strain>
    </source>
</reference>
<dbReference type="OrthoDB" id="2200000at2"/>
<evidence type="ECO:0000313" key="1">
    <source>
        <dbReference type="EMBL" id="GAW98553.1"/>
    </source>
</evidence>
<dbReference type="AlphaFoldDB" id="A0A1Z5I9T9"/>
<proteinExistence type="predicted"/>
<comment type="caution">
    <text evidence="1">The sequence shown here is derived from an EMBL/GenBank/DDBJ whole genome shotgun (WGS) entry which is preliminary data.</text>
</comment>
<dbReference type="RefSeq" id="WP_089108367.1">
    <property type="nucleotide sequence ID" value="NZ_BCMF01000002.1"/>
</dbReference>